<dbReference type="OrthoDB" id="9812260at2"/>
<dbReference type="GO" id="GO:0016020">
    <property type="term" value="C:membrane"/>
    <property type="evidence" value="ECO:0007669"/>
    <property type="project" value="UniProtKB-SubCell"/>
</dbReference>
<dbReference type="Proteomes" id="UP000242869">
    <property type="component" value="Unassembled WGS sequence"/>
</dbReference>
<keyword evidence="2 5" id="KW-0812">Transmembrane</keyword>
<proteinExistence type="predicted"/>
<dbReference type="Pfam" id="PF03924">
    <property type="entry name" value="CHASE"/>
    <property type="match status" value="1"/>
</dbReference>
<evidence type="ECO:0000256" key="4">
    <source>
        <dbReference type="ARBA" id="ARBA00023136"/>
    </source>
</evidence>
<evidence type="ECO:0000313" key="8">
    <source>
        <dbReference type="EMBL" id="SFN24630.1"/>
    </source>
</evidence>
<dbReference type="InterPro" id="IPR052163">
    <property type="entry name" value="DGC-Regulatory_Protein"/>
</dbReference>
<keyword evidence="3 5" id="KW-1133">Transmembrane helix</keyword>
<keyword evidence="4 5" id="KW-0472">Membrane</keyword>
<dbReference type="SMART" id="SM01079">
    <property type="entry name" value="CHASE"/>
    <property type="match status" value="1"/>
</dbReference>
<dbReference type="PANTHER" id="PTHR46663">
    <property type="entry name" value="DIGUANYLATE CYCLASE DGCT-RELATED"/>
    <property type="match status" value="1"/>
</dbReference>
<evidence type="ECO:0000259" key="6">
    <source>
        <dbReference type="PROSITE" id="PS50839"/>
    </source>
</evidence>
<keyword evidence="9" id="KW-1185">Reference proteome</keyword>
<dbReference type="Pfam" id="PF00990">
    <property type="entry name" value="GGDEF"/>
    <property type="match status" value="1"/>
</dbReference>
<reference evidence="9" key="1">
    <citation type="submission" date="2016-10" db="EMBL/GenBank/DDBJ databases">
        <authorList>
            <person name="Varghese N."/>
            <person name="Submissions S."/>
        </authorList>
    </citation>
    <scope>NUCLEOTIDE SEQUENCE [LARGE SCALE GENOMIC DNA]</scope>
    <source>
        <strain evidence="9">DSM 6150</strain>
    </source>
</reference>
<dbReference type="InterPro" id="IPR000160">
    <property type="entry name" value="GGDEF_dom"/>
</dbReference>
<evidence type="ECO:0000256" key="1">
    <source>
        <dbReference type="ARBA" id="ARBA00004370"/>
    </source>
</evidence>
<dbReference type="SUPFAM" id="SSF55073">
    <property type="entry name" value="Nucleotide cyclase"/>
    <property type="match status" value="1"/>
</dbReference>
<dbReference type="CDD" id="cd01949">
    <property type="entry name" value="GGDEF"/>
    <property type="match status" value="1"/>
</dbReference>
<evidence type="ECO:0000256" key="5">
    <source>
        <dbReference type="SAM" id="Phobius"/>
    </source>
</evidence>
<dbReference type="InterPro" id="IPR043128">
    <property type="entry name" value="Rev_trsase/Diguanyl_cyclase"/>
</dbReference>
<dbReference type="InterPro" id="IPR042240">
    <property type="entry name" value="CHASE_sf"/>
</dbReference>
<feature type="transmembrane region" description="Helical" evidence="5">
    <location>
        <begin position="47"/>
        <end position="69"/>
    </location>
</feature>
<comment type="subcellular location">
    <subcellularLocation>
        <location evidence="1">Membrane</location>
    </subcellularLocation>
</comment>
<dbReference type="GO" id="GO:0007165">
    <property type="term" value="P:signal transduction"/>
    <property type="evidence" value="ECO:0007669"/>
    <property type="project" value="UniProtKB-ARBA"/>
</dbReference>
<accession>A0A1I4XH72</accession>
<feature type="domain" description="GGDEF" evidence="7">
    <location>
        <begin position="357"/>
        <end position="485"/>
    </location>
</feature>
<dbReference type="AlphaFoldDB" id="A0A1I4XH72"/>
<dbReference type="PROSITE" id="PS50887">
    <property type="entry name" value="GGDEF"/>
    <property type="match status" value="1"/>
</dbReference>
<dbReference type="GO" id="GO:0003824">
    <property type="term" value="F:catalytic activity"/>
    <property type="evidence" value="ECO:0007669"/>
    <property type="project" value="UniProtKB-ARBA"/>
</dbReference>
<dbReference type="NCBIfam" id="TIGR00254">
    <property type="entry name" value="GGDEF"/>
    <property type="match status" value="1"/>
</dbReference>
<sequence length="485" mass="54549">MDRPYLHAILNLYPSAQPDNMRISKAIAQSANAFLQWLHEKTFSQSFAVSTAALVFLAIVLSTEVLLHFHEREAISERRAASLAFASQLRARVDRELNAVLYLSSGLSSYLVVRHQQLNQREMRDILATLHGNSRHIRNFSVAIGHKVAYVHPLVGNEKIVGIDYREITAQWPAIKLAIESAKGTLTGPVQLLQGGTAFIYRTPILVNGQYWGLLSTVIDSHSFFDAAFREIDSERYEFAIRSGNASSAETNAIWGDMALFSDSTATRLEVEVPNGKWFFAVRPRQASGTSMLVWIIRIMGWLLALLSSVGVGALLRQRSELARHAGFDSLTNLPNRRLFDDRLDQAIRRHTRNENQQIGILFIDLDDFKEINDRYGHKVGDITLRTTALRIHDEVRISDTVARWGGDEFVVIIEEADADLMNQLTERLRQHVGKPFEAEGKIIEIAASFGSALYPGDASTLASLLELADQRMYTEKQRHKDVLP</sequence>
<dbReference type="SMART" id="SM00267">
    <property type="entry name" value="GGDEF"/>
    <property type="match status" value="1"/>
</dbReference>
<evidence type="ECO:0000256" key="3">
    <source>
        <dbReference type="ARBA" id="ARBA00022989"/>
    </source>
</evidence>
<protein>
    <submittedName>
        <fullName evidence="8">Diguanylate cyclase (GGDEF) domain-containing protein</fullName>
    </submittedName>
</protein>
<name>A0A1I4XH72_9NEIS</name>
<dbReference type="PROSITE" id="PS50839">
    <property type="entry name" value="CHASE"/>
    <property type="match status" value="1"/>
</dbReference>
<feature type="transmembrane region" description="Helical" evidence="5">
    <location>
        <begin position="293"/>
        <end position="316"/>
    </location>
</feature>
<dbReference type="EMBL" id="FOVE01000005">
    <property type="protein sequence ID" value="SFN24630.1"/>
    <property type="molecule type" value="Genomic_DNA"/>
</dbReference>
<dbReference type="STRING" id="83765.SAMN05660284_01005"/>
<evidence type="ECO:0000259" key="7">
    <source>
        <dbReference type="PROSITE" id="PS50887"/>
    </source>
</evidence>
<dbReference type="InterPro" id="IPR029787">
    <property type="entry name" value="Nucleotide_cyclase"/>
</dbReference>
<dbReference type="Gene3D" id="3.30.450.350">
    <property type="entry name" value="CHASE domain"/>
    <property type="match status" value="1"/>
</dbReference>
<feature type="domain" description="CHASE" evidence="6">
    <location>
        <begin position="148"/>
        <end position="243"/>
    </location>
</feature>
<evidence type="ECO:0000313" key="9">
    <source>
        <dbReference type="Proteomes" id="UP000242869"/>
    </source>
</evidence>
<dbReference type="Gene3D" id="3.30.70.270">
    <property type="match status" value="1"/>
</dbReference>
<gene>
    <name evidence="8" type="ORF">SAMN05660284_01005</name>
</gene>
<organism evidence="8 9">
    <name type="scientific">Formivibrio citricus</name>
    <dbReference type="NCBI Taxonomy" id="83765"/>
    <lineage>
        <taxon>Bacteria</taxon>
        <taxon>Pseudomonadati</taxon>
        <taxon>Pseudomonadota</taxon>
        <taxon>Betaproteobacteria</taxon>
        <taxon>Neisseriales</taxon>
        <taxon>Chitinibacteraceae</taxon>
        <taxon>Formivibrio</taxon>
    </lineage>
</organism>
<dbReference type="PANTHER" id="PTHR46663:SF2">
    <property type="entry name" value="GGDEF DOMAIN-CONTAINING PROTEIN"/>
    <property type="match status" value="1"/>
</dbReference>
<dbReference type="InterPro" id="IPR006189">
    <property type="entry name" value="CHASE_dom"/>
</dbReference>
<dbReference type="FunFam" id="3.30.70.270:FF:000001">
    <property type="entry name" value="Diguanylate cyclase domain protein"/>
    <property type="match status" value="1"/>
</dbReference>
<evidence type="ECO:0000256" key="2">
    <source>
        <dbReference type="ARBA" id="ARBA00022692"/>
    </source>
</evidence>